<dbReference type="InterPro" id="IPR000276">
    <property type="entry name" value="GPCR_Rhodpsn"/>
</dbReference>
<dbReference type="GO" id="GO:0004930">
    <property type="term" value="F:G protein-coupled receptor activity"/>
    <property type="evidence" value="ECO:0007669"/>
    <property type="project" value="InterPro"/>
</dbReference>
<evidence type="ECO:0000256" key="4">
    <source>
        <dbReference type="ARBA" id="ARBA00022989"/>
    </source>
</evidence>
<feature type="transmembrane region" description="Helical" evidence="7">
    <location>
        <begin position="84"/>
        <end position="104"/>
    </location>
</feature>
<dbReference type="Gene3D" id="1.20.1070.10">
    <property type="entry name" value="Rhodopsin 7-helix transmembrane proteins"/>
    <property type="match status" value="1"/>
</dbReference>
<feature type="transmembrane region" description="Helical" evidence="7">
    <location>
        <begin position="146"/>
        <end position="165"/>
    </location>
</feature>
<comment type="similarity">
    <text evidence="2">Belongs to the G-protein coupled receptor 1 family.</text>
</comment>
<evidence type="ECO:0000256" key="3">
    <source>
        <dbReference type="ARBA" id="ARBA00022692"/>
    </source>
</evidence>
<dbReference type="GO" id="GO:0016020">
    <property type="term" value="C:membrane"/>
    <property type="evidence" value="ECO:0007669"/>
    <property type="project" value="UniProtKB-SubCell"/>
</dbReference>
<dbReference type="EMBL" id="CAXKWB010016411">
    <property type="protein sequence ID" value="CAL4116030.1"/>
    <property type="molecule type" value="Genomic_DNA"/>
</dbReference>
<organism evidence="10 11">
    <name type="scientific">Meganyctiphanes norvegica</name>
    <name type="common">Northern krill</name>
    <name type="synonym">Thysanopoda norvegica</name>
    <dbReference type="NCBI Taxonomy" id="48144"/>
    <lineage>
        <taxon>Eukaryota</taxon>
        <taxon>Metazoa</taxon>
        <taxon>Ecdysozoa</taxon>
        <taxon>Arthropoda</taxon>
        <taxon>Crustacea</taxon>
        <taxon>Multicrustacea</taxon>
        <taxon>Malacostraca</taxon>
        <taxon>Eumalacostraca</taxon>
        <taxon>Eucarida</taxon>
        <taxon>Euphausiacea</taxon>
        <taxon>Euphausiidae</taxon>
        <taxon>Meganyctiphanes</taxon>
    </lineage>
</organism>
<feature type="chain" id="PRO_5043360028" description="G-protein coupled receptors family 1 profile domain-containing protein" evidence="8">
    <location>
        <begin position="25"/>
        <end position="352"/>
    </location>
</feature>
<feature type="transmembrane region" description="Helical" evidence="7">
    <location>
        <begin position="236"/>
        <end position="256"/>
    </location>
</feature>
<keyword evidence="4 7" id="KW-1133">Transmembrane helix</keyword>
<comment type="caution">
    <text evidence="10">The sequence shown here is derived from an EMBL/GenBank/DDBJ whole genome shotgun (WGS) entry which is preliminary data.</text>
</comment>
<evidence type="ECO:0000256" key="7">
    <source>
        <dbReference type="SAM" id="Phobius"/>
    </source>
</evidence>
<gene>
    <name evidence="10" type="ORF">MNOR_LOCUS20888</name>
</gene>
<feature type="region of interest" description="Disordered" evidence="6">
    <location>
        <begin position="299"/>
        <end position="318"/>
    </location>
</feature>
<dbReference type="Proteomes" id="UP001497623">
    <property type="component" value="Unassembled WGS sequence"/>
</dbReference>
<dbReference type="InterPro" id="IPR053093">
    <property type="entry name" value="GPCR-like"/>
</dbReference>
<evidence type="ECO:0000256" key="6">
    <source>
        <dbReference type="SAM" id="MobiDB-lite"/>
    </source>
</evidence>
<evidence type="ECO:0000313" key="11">
    <source>
        <dbReference type="Proteomes" id="UP001497623"/>
    </source>
</evidence>
<keyword evidence="5 7" id="KW-0472">Membrane</keyword>
<dbReference type="PROSITE" id="PS00237">
    <property type="entry name" value="G_PROTEIN_RECEP_F1_1"/>
    <property type="match status" value="1"/>
</dbReference>
<feature type="transmembrane region" description="Helical" evidence="7">
    <location>
        <begin position="40"/>
        <end position="63"/>
    </location>
</feature>
<sequence length="352" mass="41022">FRWMRALAAVDFILCALTIPVSLAKGGYGTPSFATGYYYAHFGWSLSIGSQIVSYYLMVWFAYDRYLAVCRHQHYHRSQRRETFIYRMAGTIVGIMLLYLPTMLKGGTCCKEFHDNGYCKWWKEKDGYHLDDATHIYKAYAWIREVISRLIPAVLITYFYVMITLRVRELRAVQEDNHGAISTSRRNKERRLQILLMWIVICFYVYNTPVTIYYLVFLDDTLYAENKHMGIHEFGAISNMIQMIGNVSNFVLYFWLNPDFRRTLFELLEKCGCSHRYQFEPTLHNTIAVTQTGLTSREITNRPITEPENDHSDSGFDPEHICDHGKKTNCICRDGGTGQSTSKINTLNNRTK</sequence>
<evidence type="ECO:0000313" key="10">
    <source>
        <dbReference type="EMBL" id="CAL4116030.1"/>
    </source>
</evidence>
<dbReference type="PROSITE" id="PS50262">
    <property type="entry name" value="G_PROTEIN_RECEP_F1_2"/>
    <property type="match status" value="1"/>
</dbReference>
<keyword evidence="11" id="KW-1185">Reference proteome</keyword>
<feature type="signal peptide" evidence="8">
    <location>
        <begin position="1"/>
        <end position="24"/>
    </location>
</feature>
<feature type="compositionally biased region" description="Basic and acidic residues" evidence="6">
    <location>
        <begin position="308"/>
        <end position="318"/>
    </location>
</feature>
<evidence type="ECO:0000259" key="9">
    <source>
        <dbReference type="PROSITE" id="PS50262"/>
    </source>
</evidence>
<evidence type="ECO:0000256" key="8">
    <source>
        <dbReference type="SAM" id="SignalP"/>
    </source>
</evidence>
<dbReference type="PANTHER" id="PTHR47760">
    <property type="entry name" value="G-PROTEIN COUPLED RECEPTOR B0563.6-LIKE PROTEIN-RELATED"/>
    <property type="match status" value="1"/>
</dbReference>
<evidence type="ECO:0000256" key="5">
    <source>
        <dbReference type="ARBA" id="ARBA00023136"/>
    </source>
</evidence>
<dbReference type="AlphaFoldDB" id="A0AAV2R718"/>
<feature type="domain" description="G-protein coupled receptors family 1 profile" evidence="9">
    <location>
        <begin position="1"/>
        <end position="253"/>
    </location>
</feature>
<name>A0AAV2R718_MEGNR</name>
<keyword evidence="8" id="KW-0732">Signal</keyword>
<keyword evidence="3 7" id="KW-0812">Transmembrane</keyword>
<comment type="subcellular location">
    <subcellularLocation>
        <location evidence="1">Membrane</location>
    </subcellularLocation>
</comment>
<proteinExistence type="inferred from homology"/>
<evidence type="ECO:0000256" key="1">
    <source>
        <dbReference type="ARBA" id="ARBA00004370"/>
    </source>
</evidence>
<accession>A0AAV2R718</accession>
<evidence type="ECO:0000256" key="2">
    <source>
        <dbReference type="ARBA" id="ARBA00010663"/>
    </source>
</evidence>
<protein>
    <recommendedName>
        <fullName evidence="9">G-protein coupled receptors family 1 profile domain-containing protein</fullName>
    </recommendedName>
</protein>
<feature type="non-terminal residue" evidence="10">
    <location>
        <position position="1"/>
    </location>
</feature>
<reference evidence="10 11" key="1">
    <citation type="submission" date="2024-05" db="EMBL/GenBank/DDBJ databases">
        <authorList>
            <person name="Wallberg A."/>
        </authorList>
    </citation>
    <scope>NUCLEOTIDE SEQUENCE [LARGE SCALE GENOMIC DNA]</scope>
</reference>
<feature type="transmembrane region" description="Helical" evidence="7">
    <location>
        <begin position="194"/>
        <end position="216"/>
    </location>
</feature>
<dbReference type="Pfam" id="PF00001">
    <property type="entry name" value="7tm_1"/>
    <property type="match status" value="1"/>
</dbReference>
<dbReference type="PANTHER" id="PTHR47760:SF1">
    <property type="entry name" value="G-PROTEIN COUPLED RECEPTORS FAMILY 1 PROFILE DOMAIN-CONTAINING PROTEIN"/>
    <property type="match status" value="1"/>
</dbReference>
<dbReference type="InterPro" id="IPR017452">
    <property type="entry name" value="GPCR_Rhodpsn_7TM"/>
</dbReference>
<dbReference type="SUPFAM" id="SSF81321">
    <property type="entry name" value="Family A G protein-coupled receptor-like"/>
    <property type="match status" value="1"/>
</dbReference>